<name>A0ABV8FLH4_9ACTN</name>
<comment type="caution">
    <text evidence="2">The sequence shown here is derived from an EMBL/GenBank/DDBJ whole genome shotgun (WGS) entry which is preliminary data.</text>
</comment>
<dbReference type="Pfam" id="PF13560">
    <property type="entry name" value="HTH_31"/>
    <property type="match status" value="1"/>
</dbReference>
<dbReference type="Proteomes" id="UP001595847">
    <property type="component" value="Unassembled WGS sequence"/>
</dbReference>
<reference evidence="3" key="1">
    <citation type="journal article" date="2019" name="Int. J. Syst. Evol. Microbiol.">
        <title>The Global Catalogue of Microorganisms (GCM) 10K type strain sequencing project: providing services to taxonomists for standard genome sequencing and annotation.</title>
        <authorList>
            <consortium name="The Broad Institute Genomics Platform"/>
            <consortium name="The Broad Institute Genome Sequencing Center for Infectious Disease"/>
            <person name="Wu L."/>
            <person name="Ma J."/>
        </authorList>
    </citation>
    <scope>NUCLEOTIDE SEQUENCE [LARGE SCALE GENOMIC DNA]</scope>
    <source>
        <strain evidence="3">TBRC 1826</strain>
    </source>
</reference>
<evidence type="ECO:0000313" key="2">
    <source>
        <dbReference type="EMBL" id="MFC3997011.1"/>
    </source>
</evidence>
<organism evidence="2 3">
    <name type="scientific">Nocardiopsis sediminis</name>
    <dbReference type="NCBI Taxonomy" id="1778267"/>
    <lineage>
        <taxon>Bacteria</taxon>
        <taxon>Bacillati</taxon>
        <taxon>Actinomycetota</taxon>
        <taxon>Actinomycetes</taxon>
        <taxon>Streptosporangiales</taxon>
        <taxon>Nocardiopsidaceae</taxon>
        <taxon>Nocardiopsis</taxon>
    </lineage>
</organism>
<proteinExistence type="predicted"/>
<dbReference type="EMBL" id="JBHSBH010000009">
    <property type="protein sequence ID" value="MFC3997011.1"/>
    <property type="molecule type" value="Genomic_DNA"/>
</dbReference>
<dbReference type="InterPro" id="IPR043917">
    <property type="entry name" value="DUF5753"/>
</dbReference>
<feature type="domain" description="DUF5753" evidence="1">
    <location>
        <begin position="102"/>
        <end position="283"/>
    </location>
</feature>
<gene>
    <name evidence="2" type="ORF">ACFOVU_13855</name>
</gene>
<protein>
    <submittedName>
        <fullName evidence="2">Helix-turn-helix domain-containing protein</fullName>
    </submittedName>
</protein>
<evidence type="ECO:0000313" key="3">
    <source>
        <dbReference type="Proteomes" id="UP001595847"/>
    </source>
</evidence>
<dbReference type="RefSeq" id="WP_378533605.1">
    <property type="nucleotide sequence ID" value="NZ_JBHSBH010000009.1"/>
</dbReference>
<sequence length="291" mass="32072">MTDKASPTGPTVARWILARELRRLRGDRGFTAVVKAAQTQPSSLSRWESGKADGQVPGVHSLERLLAHYETGPEETARIMELREVAKTPGWWQGHDVEKHYGTFIGLEEAAREFSSFEAQIVPGLFQTEDYARAVIRAVRAPDRVSAAEVDDLVQVRMRRQAAWMERGTPHVWAIIGEAAVRQRVGGPAVMGAQVQHLLDLSDKSERVTLQVLPFAAGSHSAMEMAGFTVIDVEDAGLATVYVEGPTATLFLDSPSDMQHYRRVFEHLRKAALNTPDSLALLTSIKEGLAH</sequence>
<keyword evidence="3" id="KW-1185">Reference proteome</keyword>
<dbReference type="Pfam" id="PF19054">
    <property type="entry name" value="DUF5753"/>
    <property type="match status" value="1"/>
</dbReference>
<accession>A0ABV8FLH4</accession>
<dbReference type="InterPro" id="IPR001387">
    <property type="entry name" value="Cro/C1-type_HTH"/>
</dbReference>
<evidence type="ECO:0000259" key="1">
    <source>
        <dbReference type="Pfam" id="PF19054"/>
    </source>
</evidence>
<dbReference type="CDD" id="cd00093">
    <property type="entry name" value="HTH_XRE"/>
    <property type="match status" value="1"/>
</dbReference>